<keyword evidence="9" id="KW-0732">Signal</keyword>
<comment type="caution">
    <text evidence="12">The sequence shown here is derived from an EMBL/GenBank/DDBJ whole genome shotgun (WGS) entry which is preliminary data.</text>
</comment>
<dbReference type="GO" id="GO:0005886">
    <property type="term" value="C:plasma membrane"/>
    <property type="evidence" value="ECO:0007669"/>
    <property type="project" value="TreeGrafter"/>
</dbReference>
<dbReference type="InterPro" id="IPR027470">
    <property type="entry name" value="Cation_efflux_CTD"/>
</dbReference>
<accession>A0A2H3NTV3</accession>
<dbReference type="GO" id="GO:0006882">
    <property type="term" value="P:intracellular zinc ion homeostasis"/>
    <property type="evidence" value="ECO:0007669"/>
    <property type="project" value="TreeGrafter"/>
</dbReference>
<dbReference type="Proteomes" id="UP000221024">
    <property type="component" value="Unassembled WGS sequence"/>
</dbReference>
<evidence type="ECO:0000256" key="7">
    <source>
        <dbReference type="SAM" id="MobiDB-lite"/>
    </source>
</evidence>
<organism evidence="12 13">
    <name type="scientific">Longimonas halophila</name>
    <dbReference type="NCBI Taxonomy" id="1469170"/>
    <lineage>
        <taxon>Bacteria</taxon>
        <taxon>Pseudomonadati</taxon>
        <taxon>Rhodothermota</taxon>
        <taxon>Rhodothermia</taxon>
        <taxon>Rhodothermales</taxon>
        <taxon>Salisaetaceae</taxon>
        <taxon>Longimonas</taxon>
    </lineage>
</organism>
<dbReference type="Gene3D" id="1.20.1510.10">
    <property type="entry name" value="Cation efflux protein transmembrane domain"/>
    <property type="match status" value="1"/>
</dbReference>
<dbReference type="PANTHER" id="PTHR43840:SF15">
    <property type="entry name" value="MITOCHONDRIAL METAL TRANSPORTER 1-RELATED"/>
    <property type="match status" value="1"/>
</dbReference>
<keyword evidence="13" id="KW-1185">Reference proteome</keyword>
<dbReference type="GO" id="GO:0015086">
    <property type="term" value="F:cadmium ion transmembrane transporter activity"/>
    <property type="evidence" value="ECO:0007669"/>
    <property type="project" value="TreeGrafter"/>
</dbReference>
<sequence length="302" mass="33030">MIWSLAVAVVMLAGKSLAAWYTGSAAIFSDALESVIHLVATGFSGFSLWYASTPPDQGHPYGHGKIAYFASAFEGVLIGAAAIVIAWVAIGDLVRGPSLQQLDAGLLIIAVLTLCNAALGFYLVRTGRTYNSLVLISNGQHVLTDMWTSLGVLVGVGLVRLTGVLWLDPVAALLVAANILWTAGRLLRRSLGGLMDRADTNTTRRVLRVLNEAKSDDTIANYHQVRHRRTDDQLWIEYHLLFPGQMSVREAHARSHEVEAALHEAFANDEVRVTAHLEPRQHNQAHPPDHVEPHDPLYDLSR</sequence>
<feature type="transmembrane region" description="Helical" evidence="8">
    <location>
        <begin position="169"/>
        <end position="187"/>
    </location>
</feature>
<keyword evidence="4 8" id="KW-0812">Transmembrane</keyword>
<comment type="similarity">
    <text evidence="2">Belongs to the cation diffusion facilitator (CDF) transporter (TC 2.A.4) family.</text>
</comment>
<proteinExistence type="inferred from homology"/>
<keyword evidence="5 8" id="KW-1133">Transmembrane helix</keyword>
<feature type="region of interest" description="Disordered" evidence="7">
    <location>
        <begin position="279"/>
        <end position="302"/>
    </location>
</feature>
<feature type="transmembrane region" description="Helical" evidence="8">
    <location>
        <begin position="34"/>
        <end position="54"/>
    </location>
</feature>
<evidence type="ECO:0000256" key="1">
    <source>
        <dbReference type="ARBA" id="ARBA00004141"/>
    </source>
</evidence>
<comment type="subcellular location">
    <subcellularLocation>
        <location evidence="1">Membrane</location>
        <topology evidence="1">Multi-pass membrane protein</topology>
    </subcellularLocation>
</comment>
<feature type="transmembrane region" description="Helical" evidence="8">
    <location>
        <begin position="66"/>
        <end position="90"/>
    </location>
</feature>
<feature type="transmembrane region" description="Helical" evidence="8">
    <location>
        <begin position="102"/>
        <end position="124"/>
    </location>
</feature>
<dbReference type="Gene3D" id="3.30.70.1350">
    <property type="entry name" value="Cation efflux protein, cytoplasmic domain"/>
    <property type="match status" value="1"/>
</dbReference>
<dbReference type="AlphaFoldDB" id="A0A2H3NTV3"/>
<dbReference type="InterPro" id="IPR050291">
    <property type="entry name" value="CDF_Transporter"/>
</dbReference>
<evidence type="ECO:0000259" key="10">
    <source>
        <dbReference type="Pfam" id="PF01545"/>
    </source>
</evidence>
<evidence type="ECO:0000313" key="12">
    <source>
        <dbReference type="EMBL" id="PEN09646.1"/>
    </source>
</evidence>
<evidence type="ECO:0000256" key="3">
    <source>
        <dbReference type="ARBA" id="ARBA00022448"/>
    </source>
</evidence>
<dbReference type="InterPro" id="IPR027469">
    <property type="entry name" value="Cation_efflux_TMD_sf"/>
</dbReference>
<dbReference type="SUPFAM" id="SSF161111">
    <property type="entry name" value="Cation efflux protein transmembrane domain-like"/>
    <property type="match status" value="1"/>
</dbReference>
<feature type="domain" description="Cation efflux protein transmembrane" evidence="10">
    <location>
        <begin position="2"/>
        <end position="195"/>
    </location>
</feature>
<keyword evidence="6 8" id="KW-0472">Membrane</keyword>
<dbReference type="InterPro" id="IPR058533">
    <property type="entry name" value="Cation_efflux_TM"/>
</dbReference>
<evidence type="ECO:0000256" key="4">
    <source>
        <dbReference type="ARBA" id="ARBA00022692"/>
    </source>
</evidence>
<feature type="domain" description="Cation efflux protein cytoplasmic" evidence="11">
    <location>
        <begin position="209"/>
        <end position="279"/>
    </location>
</feature>
<evidence type="ECO:0000256" key="8">
    <source>
        <dbReference type="SAM" id="Phobius"/>
    </source>
</evidence>
<dbReference type="NCBIfam" id="TIGR01297">
    <property type="entry name" value="CDF"/>
    <property type="match status" value="1"/>
</dbReference>
<dbReference type="OrthoDB" id="9806522at2"/>
<dbReference type="GO" id="GO:0015341">
    <property type="term" value="F:zinc efflux antiporter activity"/>
    <property type="evidence" value="ECO:0007669"/>
    <property type="project" value="TreeGrafter"/>
</dbReference>
<evidence type="ECO:0000256" key="9">
    <source>
        <dbReference type="SAM" id="SignalP"/>
    </source>
</evidence>
<dbReference type="InterPro" id="IPR002524">
    <property type="entry name" value="Cation_efflux"/>
</dbReference>
<evidence type="ECO:0000313" key="13">
    <source>
        <dbReference type="Proteomes" id="UP000221024"/>
    </source>
</evidence>
<feature type="chain" id="PRO_5013897664" evidence="9">
    <location>
        <begin position="19"/>
        <end position="302"/>
    </location>
</feature>
<dbReference type="GO" id="GO:0015093">
    <property type="term" value="F:ferrous iron transmembrane transporter activity"/>
    <property type="evidence" value="ECO:0007669"/>
    <property type="project" value="TreeGrafter"/>
</dbReference>
<evidence type="ECO:0000256" key="5">
    <source>
        <dbReference type="ARBA" id="ARBA00022989"/>
    </source>
</evidence>
<dbReference type="PANTHER" id="PTHR43840">
    <property type="entry name" value="MITOCHONDRIAL METAL TRANSPORTER 1-RELATED"/>
    <property type="match status" value="1"/>
</dbReference>
<evidence type="ECO:0000259" key="11">
    <source>
        <dbReference type="Pfam" id="PF16916"/>
    </source>
</evidence>
<evidence type="ECO:0000256" key="2">
    <source>
        <dbReference type="ARBA" id="ARBA00008114"/>
    </source>
</evidence>
<feature type="signal peptide" evidence="9">
    <location>
        <begin position="1"/>
        <end position="18"/>
    </location>
</feature>
<dbReference type="EMBL" id="PDEP01000001">
    <property type="protein sequence ID" value="PEN09646.1"/>
    <property type="molecule type" value="Genomic_DNA"/>
</dbReference>
<dbReference type="Pfam" id="PF01545">
    <property type="entry name" value="Cation_efflux"/>
    <property type="match status" value="1"/>
</dbReference>
<dbReference type="Pfam" id="PF16916">
    <property type="entry name" value="ZT_dimer"/>
    <property type="match status" value="1"/>
</dbReference>
<gene>
    <name evidence="12" type="ORF">CRI93_01075</name>
</gene>
<protein>
    <submittedName>
        <fullName evidence="12">Cation diffusion facilitator family transporter</fullName>
    </submittedName>
</protein>
<dbReference type="SUPFAM" id="SSF160240">
    <property type="entry name" value="Cation efflux protein cytoplasmic domain-like"/>
    <property type="match status" value="1"/>
</dbReference>
<dbReference type="InterPro" id="IPR036837">
    <property type="entry name" value="Cation_efflux_CTD_sf"/>
</dbReference>
<name>A0A2H3NTV3_9BACT</name>
<keyword evidence="3" id="KW-0813">Transport</keyword>
<evidence type="ECO:0000256" key="6">
    <source>
        <dbReference type="ARBA" id="ARBA00023136"/>
    </source>
</evidence>
<reference evidence="12 13" key="1">
    <citation type="submission" date="2017-10" db="EMBL/GenBank/DDBJ databases">
        <title>Draft genome of Longimonas halophila.</title>
        <authorList>
            <person name="Goh K.M."/>
            <person name="Shamsir M.S."/>
            <person name="Lim S.W."/>
        </authorList>
    </citation>
    <scope>NUCLEOTIDE SEQUENCE [LARGE SCALE GENOMIC DNA]</scope>
    <source>
        <strain evidence="12 13">KCTC 42399</strain>
    </source>
</reference>